<evidence type="ECO:0000256" key="1">
    <source>
        <dbReference type="ARBA" id="ARBA00004414"/>
    </source>
</evidence>
<comment type="similarity">
    <text evidence="4">Belongs to the CDIP1/LITAF family.</text>
</comment>
<name>A0A8B8A4U6_CRAVI</name>
<proteinExistence type="inferred from homology"/>
<dbReference type="InterPro" id="IPR006629">
    <property type="entry name" value="LITAF"/>
</dbReference>
<evidence type="ECO:0000256" key="9">
    <source>
        <dbReference type="SAM" id="Phobius"/>
    </source>
</evidence>
<dbReference type="KEGG" id="cvn:111099109"/>
<protein>
    <submittedName>
        <fullName evidence="12">Lipopolysaccharide-induced tumor necrosis factor-alpha factor homolog</fullName>
    </submittedName>
</protein>
<keyword evidence="9" id="KW-1133">Transmembrane helix</keyword>
<evidence type="ECO:0000256" key="7">
    <source>
        <dbReference type="ARBA" id="ARBA00023136"/>
    </source>
</evidence>
<keyword evidence="11" id="KW-1185">Reference proteome</keyword>
<dbReference type="Pfam" id="PF10601">
    <property type="entry name" value="zf-LITAF-like"/>
    <property type="match status" value="1"/>
</dbReference>
<dbReference type="GeneID" id="111099109"/>
<dbReference type="GO" id="GO:0008270">
    <property type="term" value="F:zinc ion binding"/>
    <property type="evidence" value="ECO:0007669"/>
    <property type="project" value="TreeGrafter"/>
</dbReference>
<dbReference type="AlphaFoldDB" id="A0A8B8A4U6"/>
<dbReference type="SMART" id="SM00714">
    <property type="entry name" value="LITAF"/>
    <property type="match status" value="1"/>
</dbReference>
<evidence type="ECO:0000313" key="11">
    <source>
        <dbReference type="Proteomes" id="UP000694844"/>
    </source>
</evidence>
<accession>A0A8B8A4U6</accession>
<feature type="domain" description="LITAF" evidence="10">
    <location>
        <begin position="57"/>
        <end position="141"/>
    </location>
</feature>
<dbReference type="OrthoDB" id="4713066at2759"/>
<comment type="subcellular location">
    <subcellularLocation>
        <location evidence="2">Endosome membrane</location>
        <topology evidence="2">Peripheral membrane protein</topology>
    </subcellularLocation>
    <subcellularLocation>
        <location evidence="1">Late endosome membrane</location>
    </subcellularLocation>
    <subcellularLocation>
        <location evidence="3">Lysosome membrane</location>
        <topology evidence="3">Peripheral membrane protein</topology>
        <orientation evidence="3">Cytoplasmic side</orientation>
    </subcellularLocation>
</comment>
<dbReference type="PANTHER" id="PTHR23292:SF6">
    <property type="entry name" value="FI16602P1-RELATED"/>
    <property type="match status" value="1"/>
</dbReference>
<feature type="compositionally biased region" description="Polar residues" evidence="8">
    <location>
        <begin position="13"/>
        <end position="24"/>
    </location>
</feature>
<dbReference type="PROSITE" id="PS51837">
    <property type="entry name" value="LITAF"/>
    <property type="match status" value="1"/>
</dbReference>
<evidence type="ECO:0000259" key="10">
    <source>
        <dbReference type="PROSITE" id="PS51837"/>
    </source>
</evidence>
<dbReference type="InterPro" id="IPR037519">
    <property type="entry name" value="LITAF_fam"/>
</dbReference>
<keyword evidence="5" id="KW-0479">Metal-binding</keyword>
<dbReference type="PANTHER" id="PTHR23292">
    <property type="entry name" value="LIPOPOLYSACCHARIDE-INDUCED TUMOR NECROSIS FACTOR-ALPHA FACTOR"/>
    <property type="match status" value="1"/>
</dbReference>
<reference evidence="11" key="1">
    <citation type="submission" date="2024-06" db="UniProtKB">
        <authorList>
            <consortium name="RefSeq"/>
        </authorList>
    </citation>
    <scope>NUCLEOTIDE SEQUENCE [LARGE SCALE GENOMIC DNA]</scope>
</reference>
<keyword evidence="9" id="KW-0812">Transmembrane</keyword>
<dbReference type="GO" id="GO:0005765">
    <property type="term" value="C:lysosomal membrane"/>
    <property type="evidence" value="ECO:0007669"/>
    <property type="project" value="UniProtKB-SubCell"/>
</dbReference>
<dbReference type="GO" id="GO:0031902">
    <property type="term" value="C:late endosome membrane"/>
    <property type="evidence" value="ECO:0007669"/>
    <property type="project" value="UniProtKB-SubCell"/>
</dbReference>
<evidence type="ECO:0000256" key="4">
    <source>
        <dbReference type="ARBA" id="ARBA00005975"/>
    </source>
</evidence>
<keyword evidence="7 9" id="KW-0472">Membrane</keyword>
<keyword evidence="6" id="KW-0862">Zinc</keyword>
<evidence type="ECO:0000256" key="8">
    <source>
        <dbReference type="SAM" id="MobiDB-lite"/>
    </source>
</evidence>
<feature type="transmembrane region" description="Helical" evidence="9">
    <location>
        <begin position="97"/>
        <end position="117"/>
    </location>
</feature>
<evidence type="ECO:0000256" key="5">
    <source>
        <dbReference type="ARBA" id="ARBA00022723"/>
    </source>
</evidence>
<sequence>MDKNNSNPPPAYQTFQQPGQQAPPQTHPRDAPPKYEPGPTSYQQNPGSYQQQTTVITQPVVLLQNNAFTASSRCMVCPYCNSQITTTVEYEPGTLTWLSSGLICIVGCWLGCCLIPFCMPDLQDVKHTCPNCSNLVGVYRRLS</sequence>
<organism evidence="11 12">
    <name type="scientific">Crassostrea virginica</name>
    <name type="common">Eastern oyster</name>
    <dbReference type="NCBI Taxonomy" id="6565"/>
    <lineage>
        <taxon>Eukaryota</taxon>
        <taxon>Metazoa</taxon>
        <taxon>Spiralia</taxon>
        <taxon>Lophotrochozoa</taxon>
        <taxon>Mollusca</taxon>
        <taxon>Bivalvia</taxon>
        <taxon>Autobranchia</taxon>
        <taxon>Pteriomorphia</taxon>
        <taxon>Ostreida</taxon>
        <taxon>Ostreoidea</taxon>
        <taxon>Ostreidae</taxon>
        <taxon>Crassostrea</taxon>
    </lineage>
</organism>
<dbReference type="Proteomes" id="UP000694844">
    <property type="component" value="Chromosome 1"/>
</dbReference>
<reference evidence="12" key="2">
    <citation type="submission" date="2025-08" db="UniProtKB">
        <authorList>
            <consortium name="RefSeq"/>
        </authorList>
    </citation>
    <scope>IDENTIFICATION</scope>
    <source>
        <tissue evidence="12">Whole sample</tissue>
    </source>
</reference>
<evidence type="ECO:0000256" key="2">
    <source>
        <dbReference type="ARBA" id="ARBA00004481"/>
    </source>
</evidence>
<feature type="region of interest" description="Disordered" evidence="8">
    <location>
        <begin position="1"/>
        <end position="50"/>
    </location>
</feature>
<evidence type="ECO:0000256" key="6">
    <source>
        <dbReference type="ARBA" id="ARBA00022833"/>
    </source>
</evidence>
<feature type="compositionally biased region" description="Polar residues" evidence="8">
    <location>
        <begin position="40"/>
        <end position="49"/>
    </location>
</feature>
<evidence type="ECO:0000256" key="3">
    <source>
        <dbReference type="ARBA" id="ARBA00004630"/>
    </source>
</evidence>
<evidence type="ECO:0000313" key="12">
    <source>
        <dbReference type="RefSeq" id="XP_022286190.1"/>
    </source>
</evidence>
<dbReference type="RefSeq" id="XP_022286190.1">
    <property type="nucleotide sequence ID" value="XM_022430482.1"/>
</dbReference>
<gene>
    <name evidence="12" type="primary">LOC111099109</name>
</gene>